<accession>A0A7D4BQP6</accession>
<feature type="transmembrane region" description="Helical" evidence="1">
    <location>
        <begin position="95"/>
        <end position="114"/>
    </location>
</feature>
<keyword evidence="1" id="KW-0812">Transmembrane</keyword>
<name>A0A7D4BQP6_9EURY</name>
<gene>
    <name evidence="2" type="ORF">HPS36_02025</name>
</gene>
<feature type="transmembrane region" description="Helical" evidence="1">
    <location>
        <begin position="25"/>
        <end position="46"/>
    </location>
</feature>
<protein>
    <submittedName>
        <fullName evidence="2">Uncharacterized protein</fullName>
    </submittedName>
</protein>
<evidence type="ECO:0000313" key="2">
    <source>
        <dbReference type="EMBL" id="QKG91680.1"/>
    </source>
</evidence>
<organism evidence="2 3">
    <name type="scientific">Halorubrum salinarum</name>
    <dbReference type="NCBI Taxonomy" id="2739057"/>
    <lineage>
        <taxon>Archaea</taxon>
        <taxon>Methanobacteriati</taxon>
        <taxon>Methanobacteriota</taxon>
        <taxon>Stenosarchaea group</taxon>
        <taxon>Halobacteria</taxon>
        <taxon>Halobacteriales</taxon>
        <taxon>Haloferacaceae</taxon>
        <taxon>Halorubrum</taxon>
    </lineage>
</organism>
<reference evidence="2 3" key="1">
    <citation type="submission" date="2020-05" db="EMBL/GenBank/DDBJ databases">
        <title>Halorubrum RHB-C sp.nov., an extremely halophilic archaeon isolated from solar salt farm.</title>
        <authorList>
            <person name="Ho H."/>
            <person name="Danganan R.E."/>
            <person name="Dedeles G.R."/>
            <person name="Kim S.-G."/>
        </authorList>
    </citation>
    <scope>NUCLEOTIDE SEQUENCE [LARGE SCALE GENOMIC DNA]</scope>
    <source>
        <strain evidence="2 3">RHB-C</strain>
    </source>
</reference>
<evidence type="ECO:0000256" key="1">
    <source>
        <dbReference type="SAM" id="Phobius"/>
    </source>
</evidence>
<keyword evidence="3" id="KW-1185">Reference proteome</keyword>
<dbReference type="GeneID" id="55593741"/>
<proteinExistence type="predicted"/>
<keyword evidence="1" id="KW-1133">Transmembrane helix</keyword>
<keyword evidence="1" id="KW-0472">Membrane</keyword>
<dbReference type="KEGG" id="hsai:HPS36_02025"/>
<dbReference type="EMBL" id="CP053941">
    <property type="protein sequence ID" value="QKG91680.1"/>
    <property type="molecule type" value="Genomic_DNA"/>
</dbReference>
<dbReference type="RefSeq" id="WP_173228318.1">
    <property type="nucleotide sequence ID" value="NZ_CP053941.1"/>
</dbReference>
<feature type="transmembrane region" description="Helical" evidence="1">
    <location>
        <begin position="58"/>
        <end position="75"/>
    </location>
</feature>
<dbReference type="Proteomes" id="UP000505020">
    <property type="component" value="Chromosome"/>
</dbReference>
<evidence type="ECO:0000313" key="3">
    <source>
        <dbReference type="Proteomes" id="UP000505020"/>
    </source>
</evidence>
<sequence length="197" mass="21691">MTAEEASALDRIVEADPPTARLNDAVWNSLAVSFGALATLTALAVGAETGAFPQWAEALPTLVWAFLTVTFFAWMRPVSVMFQKFMNVFRDRLDIGHHALIFLLFWIVSTTFVTPTPGSELPSLLGTFIGLGGPIFGAAESANEIIEYALRRLGVDVDNSNSGDQRTVHERYVDGDIDEDELEKELEQELEGVVERE</sequence>
<dbReference type="AlphaFoldDB" id="A0A7D4BQP6"/>